<dbReference type="AlphaFoldDB" id="A0A480AXD7"/>
<protein>
    <recommendedName>
        <fullName evidence="2">DUF218 domain-containing protein</fullName>
    </recommendedName>
</protein>
<name>A0A480AXD7_9BURK</name>
<dbReference type="CDD" id="cd06259">
    <property type="entry name" value="YdcF-like"/>
    <property type="match status" value="1"/>
</dbReference>
<dbReference type="InterPro" id="IPR014729">
    <property type="entry name" value="Rossmann-like_a/b/a_fold"/>
</dbReference>
<dbReference type="PANTHER" id="PTHR30336">
    <property type="entry name" value="INNER MEMBRANE PROTEIN, PROBABLE PERMEASE"/>
    <property type="match status" value="1"/>
</dbReference>
<dbReference type="InterPro" id="IPR003848">
    <property type="entry name" value="DUF218"/>
</dbReference>
<keyword evidence="1" id="KW-0812">Transmembrane</keyword>
<dbReference type="GO" id="GO:0005886">
    <property type="term" value="C:plasma membrane"/>
    <property type="evidence" value="ECO:0007669"/>
    <property type="project" value="TreeGrafter"/>
</dbReference>
<evidence type="ECO:0000313" key="4">
    <source>
        <dbReference type="Proteomes" id="UP000301751"/>
    </source>
</evidence>
<accession>A0A480AXD7</accession>
<keyword evidence="1" id="KW-0472">Membrane</keyword>
<dbReference type="Proteomes" id="UP000301751">
    <property type="component" value="Unassembled WGS sequence"/>
</dbReference>
<evidence type="ECO:0000313" key="3">
    <source>
        <dbReference type="EMBL" id="GCL65981.1"/>
    </source>
</evidence>
<comment type="caution">
    <text evidence="3">The sequence shown here is derived from an EMBL/GenBank/DDBJ whole genome shotgun (WGS) entry which is preliminary data.</text>
</comment>
<dbReference type="PANTHER" id="PTHR30336:SF4">
    <property type="entry name" value="ENVELOPE BIOGENESIS FACTOR ELYC"/>
    <property type="match status" value="1"/>
</dbReference>
<dbReference type="InterPro" id="IPR051599">
    <property type="entry name" value="Cell_Envelope_Assoc"/>
</dbReference>
<reference evidence="4" key="1">
    <citation type="submission" date="2019-03" db="EMBL/GenBank/DDBJ databases">
        <title>Aquabacterium pictum sp.nov., the first bacteriochlorophyll a-containing freshwater bacterium in the genus Aquabacterium of the class Betaproteobacteria.</title>
        <authorList>
            <person name="Hirose S."/>
            <person name="Tank M."/>
            <person name="Hara E."/>
            <person name="Tamaki H."/>
            <person name="Takaichi S."/>
            <person name="Haruta S."/>
            <person name="Hanada S."/>
        </authorList>
    </citation>
    <scope>NUCLEOTIDE SEQUENCE [LARGE SCALE GENOMIC DNA]</scope>
    <source>
        <strain evidence="4">W35</strain>
    </source>
</reference>
<dbReference type="Gene3D" id="3.40.50.620">
    <property type="entry name" value="HUPs"/>
    <property type="match status" value="1"/>
</dbReference>
<dbReference type="Pfam" id="PF02698">
    <property type="entry name" value="DUF218"/>
    <property type="match status" value="1"/>
</dbReference>
<feature type="domain" description="DUF218" evidence="2">
    <location>
        <begin position="126"/>
        <end position="296"/>
    </location>
</feature>
<evidence type="ECO:0000256" key="1">
    <source>
        <dbReference type="SAM" id="Phobius"/>
    </source>
</evidence>
<feature type="transmembrane region" description="Helical" evidence="1">
    <location>
        <begin position="46"/>
        <end position="65"/>
    </location>
</feature>
<organism evidence="3 4">
    <name type="scientific">Pseudaquabacterium pictum</name>
    <dbReference type="NCBI Taxonomy" id="2315236"/>
    <lineage>
        <taxon>Bacteria</taxon>
        <taxon>Pseudomonadati</taxon>
        <taxon>Pseudomonadota</taxon>
        <taxon>Betaproteobacteria</taxon>
        <taxon>Burkholderiales</taxon>
        <taxon>Sphaerotilaceae</taxon>
        <taxon>Pseudaquabacterium</taxon>
    </lineage>
</organism>
<gene>
    <name evidence="3" type="ORF">AQPW35_50620</name>
</gene>
<dbReference type="EMBL" id="BJCL01000023">
    <property type="protein sequence ID" value="GCL65981.1"/>
    <property type="molecule type" value="Genomic_DNA"/>
</dbReference>
<dbReference type="GO" id="GO:0000270">
    <property type="term" value="P:peptidoglycan metabolic process"/>
    <property type="evidence" value="ECO:0007669"/>
    <property type="project" value="TreeGrafter"/>
</dbReference>
<feature type="transmembrane region" description="Helical" evidence="1">
    <location>
        <begin position="77"/>
        <end position="98"/>
    </location>
</feature>
<dbReference type="GO" id="GO:0043164">
    <property type="term" value="P:Gram-negative-bacterium-type cell wall biogenesis"/>
    <property type="evidence" value="ECO:0007669"/>
    <property type="project" value="TreeGrafter"/>
</dbReference>
<keyword evidence="4" id="KW-1185">Reference proteome</keyword>
<sequence length="301" mass="33302">MAAAPARTRRQGFAPPRHAESHDAHRCLFRMNDFFSTFGLLEWKPWVAAMLLPPVPLLGMLLLAWWWQRRRPALSTLLLMVAVVALWFSQCQVTGMLLERQLSPSPSLSAQRIADLRRGSGDARTAVVVLGGGVRALASEYGESHLENISMERLHYGLWLARQLQAPVLFSGGAGWAQADHPAEATVAARIASRDYGRNLRWVEGDSRDTRGNAHLSLPLLQKDGITQVLLVTHGSHMRRAQRAFEAEAQRLAMAVKIVPAPMGLVADRHLSGLQRWVPSAEGNLRVRQALREWIGLASGA</sequence>
<evidence type="ECO:0000259" key="2">
    <source>
        <dbReference type="Pfam" id="PF02698"/>
    </source>
</evidence>
<proteinExistence type="predicted"/>
<keyword evidence="1" id="KW-1133">Transmembrane helix</keyword>